<dbReference type="Proteomes" id="UP001243330">
    <property type="component" value="Unassembled WGS sequence"/>
</dbReference>
<organism evidence="2 3">
    <name type="scientific">Colletotrichum chrysophilum</name>
    <dbReference type="NCBI Taxonomy" id="1836956"/>
    <lineage>
        <taxon>Eukaryota</taxon>
        <taxon>Fungi</taxon>
        <taxon>Dikarya</taxon>
        <taxon>Ascomycota</taxon>
        <taxon>Pezizomycotina</taxon>
        <taxon>Sordariomycetes</taxon>
        <taxon>Hypocreomycetidae</taxon>
        <taxon>Glomerellales</taxon>
        <taxon>Glomerellaceae</taxon>
        <taxon>Colletotrichum</taxon>
        <taxon>Colletotrichum gloeosporioides species complex</taxon>
    </lineage>
</organism>
<evidence type="ECO:0000256" key="1">
    <source>
        <dbReference type="SAM" id="MobiDB-lite"/>
    </source>
</evidence>
<name>A0AAD9E8A2_9PEZI</name>
<proteinExistence type="predicted"/>
<keyword evidence="3" id="KW-1185">Reference proteome</keyword>
<accession>A0AAD9E8A2</accession>
<evidence type="ECO:0000313" key="3">
    <source>
        <dbReference type="Proteomes" id="UP001243330"/>
    </source>
</evidence>
<evidence type="ECO:0000313" key="2">
    <source>
        <dbReference type="EMBL" id="KAK1838488.1"/>
    </source>
</evidence>
<dbReference type="AlphaFoldDB" id="A0AAD9E8A2"/>
<gene>
    <name evidence="2" type="ORF">CCHR01_18891</name>
</gene>
<comment type="caution">
    <text evidence="2">The sequence shown here is derived from an EMBL/GenBank/DDBJ whole genome shotgun (WGS) entry which is preliminary data.</text>
</comment>
<sequence length="83" mass="9072">MPIIWEGRILSKSRSGTPVKVSRGQHPFIGAPKTNSSPGTGDVRASVAGPGEEEGCSLHHRLNLEDQDEDDKMRYAPWCVLKS</sequence>
<feature type="region of interest" description="Disordered" evidence="1">
    <location>
        <begin position="14"/>
        <end position="54"/>
    </location>
</feature>
<dbReference type="EMBL" id="JAQOWY010000820">
    <property type="protein sequence ID" value="KAK1838488.1"/>
    <property type="molecule type" value="Genomic_DNA"/>
</dbReference>
<protein>
    <submittedName>
        <fullName evidence="2">Uncharacterized protein</fullName>
    </submittedName>
</protein>
<reference evidence="2" key="1">
    <citation type="submission" date="2023-01" db="EMBL/GenBank/DDBJ databases">
        <title>Colletotrichum chrysophilum M932 genome sequence.</title>
        <authorList>
            <person name="Baroncelli R."/>
        </authorList>
    </citation>
    <scope>NUCLEOTIDE SEQUENCE</scope>
    <source>
        <strain evidence="2">M932</strain>
    </source>
</reference>